<dbReference type="EMBL" id="FIZY01000025">
    <property type="protein sequence ID" value="CZF83751.1"/>
    <property type="molecule type" value="Genomic_DNA"/>
</dbReference>
<dbReference type="InterPro" id="IPR042099">
    <property type="entry name" value="ANL_N_sf"/>
</dbReference>
<evidence type="ECO:0000259" key="1">
    <source>
        <dbReference type="Pfam" id="PF04443"/>
    </source>
</evidence>
<dbReference type="RefSeq" id="WP_062710831.1">
    <property type="nucleotide sequence ID" value="NZ_CAWRCI010000025.1"/>
</dbReference>
<name>A0A128FBV3_9GAMM</name>
<gene>
    <name evidence="2" type="ORF">GMA8713_02786</name>
</gene>
<organism evidence="2 3">
    <name type="scientific">Grimontia marina</name>
    <dbReference type="NCBI Taxonomy" id="646534"/>
    <lineage>
        <taxon>Bacteria</taxon>
        <taxon>Pseudomonadati</taxon>
        <taxon>Pseudomonadota</taxon>
        <taxon>Gammaproteobacteria</taxon>
        <taxon>Vibrionales</taxon>
        <taxon>Vibrionaceae</taxon>
        <taxon>Grimontia</taxon>
    </lineage>
</organism>
<evidence type="ECO:0000313" key="2">
    <source>
        <dbReference type="EMBL" id="CZF83751.1"/>
    </source>
</evidence>
<reference evidence="3" key="1">
    <citation type="submission" date="2016-02" db="EMBL/GenBank/DDBJ databases">
        <authorList>
            <person name="Rodrigo-Torres Lidia"/>
            <person name="Arahal R.David."/>
        </authorList>
    </citation>
    <scope>NUCLEOTIDE SEQUENCE [LARGE SCALE GENOMIC DNA]</scope>
    <source>
        <strain evidence="3">CECT 8713</strain>
    </source>
</reference>
<evidence type="ECO:0000313" key="3">
    <source>
        <dbReference type="Proteomes" id="UP000073601"/>
    </source>
</evidence>
<dbReference type="Pfam" id="PF04443">
    <property type="entry name" value="LuxE"/>
    <property type="match status" value="1"/>
</dbReference>
<proteinExistence type="predicted"/>
<dbReference type="GO" id="GO:0047474">
    <property type="term" value="F:long-chain fatty acid--protein ligase activity"/>
    <property type="evidence" value="ECO:0007669"/>
    <property type="project" value="InterPro"/>
</dbReference>
<dbReference type="Gene3D" id="3.40.50.12780">
    <property type="entry name" value="N-terminal domain of ligase-like"/>
    <property type="match status" value="1"/>
</dbReference>
<dbReference type="InterPro" id="IPR007534">
    <property type="entry name" value="LuxE"/>
</dbReference>
<dbReference type="Proteomes" id="UP000073601">
    <property type="component" value="Unassembled WGS sequence"/>
</dbReference>
<feature type="domain" description="Acyl-protein synthetase LuxE" evidence="1">
    <location>
        <begin position="46"/>
        <end position="375"/>
    </location>
</feature>
<protein>
    <submittedName>
        <fullName evidence="2">Acyl-protein synthetase, LuxE</fullName>
    </submittedName>
</protein>
<dbReference type="GO" id="GO:0008218">
    <property type="term" value="P:bioluminescence"/>
    <property type="evidence" value="ECO:0007669"/>
    <property type="project" value="InterPro"/>
</dbReference>
<dbReference type="OrthoDB" id="6761572at2"/>
<keyword evidence="3" id="KW-1185">Reference proteome</keyword>
<dbReference type="AlphaFoldDB" id="A0A128FBV3"/>
<dbReference type="SUPFAM" id="SSF56801">
    <property type="entry name" value="Acetyl-CoA synthetase-like"/>
    <property type="match status" value="1"/>
</dbReference>
<sequence>MGTNLVKQLDGIKSLGLSPIKVMLASIKELYSLPEADLNDCKLYLVKDSFSHHYNVNDYYRGLCDKHDVKPDDIQTFNDLVKIPLIPVSEFKASDSHKLLSVGLNEVELEVRSTGTSGVPSVSRRCSNTIDNVLLGIGSMYREFFGISKGACLFLCPPPEEIPEMGLVRLTNLMSGMLDTHEFMVKGGKFEPEPALEKLKKWEGKFDRHIMAPPFLVMSLISYLKENGIKLSLDKNSLLITVGGWKRYTGQMISQSDFNKACMTYFGIESGQIRDTYGLTESNIFSIDDEFSEKYVAPIGHFSVRNIEDPSSEVEDGEVGRLAIYDPMALSTPGFVLTEDLVRILPGKSKSGRGGQRFEYIGRWTGSTEFGCCAVNIDRHLNQKDAETVE</sequence>
<accession>A0A128FBV3</accession>